<gene>
    <name evidence="2" type="ORF">CEUTPL_LOCUS6186</name>
</gene>
<evidence type="ECO:0000256" key="1">
    <source>
        <dbReference type="SAM" id="MobiDB-lite"/>
    </source>
</evidence>
<keyword evidence="3" id="KW-1185">Reference proteome</keyword>
<evidence type="ECO:0000313" key="2">
    <source>
        <dbReference type="EMBL" id="CAG9765581.1"/>
    </source>
</evidence>
<proteinExistence type="predicted"/>
<dbReference type="InterPro" id="IPR011011">
    <property type="entry name" value="Znf_FYVE_PHD"/>
</dbReference>
<protein>
    <recommendedName>
        <fullName evidence="4">Zinc finger PHD-type domain-containing protein</fullName>
    </recommendedName>
</protein>
<dbReference type="AlphaFoldDB" id="A0A9N9MMY7"/>
<evidence type="ECO:0008006" key="4">
    <source>
        <dbReference type="Google" id="ProtNLM"/>
    </source>
</evidence>
<dbReference type="EMBL" id="OU892279">
    <property type="protein sequence ID" value="CAG9765581.1"/>
    <property type="molecule type" value="Genomic_DNA"/>
</dbReference>
<evidence type="ECO:0000313" key="3">
    <source>
        <dbReference type="Proteomes" id="UP001152799"/>
    </source>
</evidence>
<organism evidence="2 3">
    <name type="scientific">Ceutorhynchus assimilis</name>
    <name type="common">cabbage seed weevil</name>
    <dbReference type="NCBI Taxonomy" id="467358"/>
    <lineage>
        <taxon>Eukaryota</taxon>
        <taxon>Metazoa</taxon>
        <taxon>Ecdysozoa</taxon>
        <taxon>Arthropoda</taxon>
        <taxon>Hexapoda</taxon>
        <taxon>Insecta</taxon>
        <taxon>Pterygota</taxon>
        <taxon>Neoptera</taxon>
        <taxon>Endopterygota</taxon>
        <taxon>Coleoptera</taxon>
        <taxon>Polyphaga</taxon>
        <taxon>Cucujiformia</taxon>
        <taxon>Curculionidae</taxon>
        <taxon>Ceutorhynchinae</taxon>
        <taxon>Ceutorhynchus</taxon>
    </lineage>
</organism>
<feature type="compositionally biased region" description="Acidic residues" evidence="1">
    <location>
        <begin position="227"/>
        <end position="244"/>
    </location>
</feature>
<reference evidence="2" key="1">
    <citation type="submission" date="2022-01" db="EMBL/GenBank/DDBJ databases">
        <authorList>
            <person name="King R."/>
        </authorList>
    </citation>
    <scope>NUCLEOTIDE SEQUENCE</scope>
</reference>
<name>A0A9N9MMY7_9CUCU</name>
<accession>A0A9N9MMY7</accession>
<dbReference type="OrthoDB" id="10051975at2759"/>
<sequence length="298" mass="33975">MLRTIFKTKNTATNVVEDISHSLNEDETNPTETNVDIHHQEYIVHQSSILPVKKKEFISPVPMKISKVDDSNAGEALKCMKTLATTVLKRDEYTAYEEHIANKFRNSSRSKLEIASAQNAIDNICFKLLMGEFCNIRTTTSSSAVSSVHWVPHNSAFPQRRLHRPNLLQFVRKSIFKSCIDGNFQSPKATKKFKKNLNFQPKSSEKIKKNYTSQKKKQKVVVSSDSSESEEEVQYADSEDDMDPEEEDVDCSFCLESFSSDKGGEKWVKCCKCYKWCHEACAGAEDKKKYICDFCMDG</sequence>
<dbReference type="Proteomes" id="UP001152799">
    <property type="component" value="Chromosome 3"/>
</dbReference>
<feature type="region of interest" description="Disordered" evidence="1">
    <location>
        <begin position="221"/>
        <end position="244"/>
    </location>
</feature>
<dbReference type="SUPFAM" id="SSF57903">
    <property type="entry name" value="FYVE/PHD zinc finger"/>
    <property type="match status" value="1"/>
</dbReference>